<sequence length="116" mass="13736">MWQQRRISLNKRVKPFGGQFRTPFYLSLKNYVLVSVSLLSARGLFKPWRRVSTEEPVGTFWIAPCFIERDFLPSEVQLSQQLIDRCDRDFQSQSIQEKLEHELQATEVCCGKHEDW</sequence>
<evidence type="ECO:0000313" key="2">
    <source>
        <dbReference type="Proteomes" id="UP001321473"/>
    </source>
</evidence>
<proteinExistence type="predicted"/>
<accession>A0AAQ4ESL1</accession>
<dbReference type="EMBL" id="JARKHS020011474">
    <property type="protein sequence ID" value="KAK8777784.1"/>
    <property type="molecule type" value="Genomic_DNA"/>
</dbReference>
<comment type="caution">
    <text evidence="1">The sequence shown here is derived from an EMBL/GenBank/DDBJ whole genome shotgun (WGS) entry which is preliminary data.</text>
</comment>
<protein>
    <submittedName>
        <fullName evidence="1">Uncharacterized protein</fullName>
    </submittedName>
</protein>
<evidence type="ECO:0000313" key="1">
    <source>
        <dbReference type="EMBL" id="KAK8777784.1"/>
    </source>
</evidence>
<dbReference type="AlphaFoldDB" id="A0AAQ4ESL1"/>
<keyword evidence="2" id="KW-1185">Reference proteome</keyword>
<organism evidence="1 2">
    <name type="scientific">Amblyomma americanum</name>
    <name type="common">Lone star tick</name>
    <dbReference type="NCBI Taxonomy" id="6943"/>
    <lineage>
        <taxon>Eukaryota</taxon>
        <taxon>Metazoa</taxon>
        <taxon>Ecdysozoa</taxon>
        <taxon>Arthropoda</taxon>
        <taxon>Chelicerata</taxon>
        <taxon>Arachnida</taxon>
        <taxon>Acari</taxon>
        <taxon>Parasitiformes</taxon>
        <taxon>Ixodida</taxon>
        <taxon>Ixodoidea</taxon>
        <taxon>Ixodidae</taxon>
        <taxon>Amblyomminae</taxon>
        <taxon>Amblyomma</taxon>
    </lineage>
</organism>
<reference evidence="1 2" key="1">
    <citation type="journal article" date="2023" name="Arcadia Sci">
        <title>De novo assembly of a long-read Amblyomma americanum tick genome.</title>
        <authorList>
            <person name="Chou S."/>
            <person name="Poskanzer K.E."/>
            <person name="Rollins M."/>
            <person name="Thuy-Boun P.S."/>
        </authorList>
    </citation>
    <scope>NUCLEOTIDE SEQUENCE [LARGE SCALE GENOMIC DNA]</scope>
    <source>
        <strain evidence="1">F_SG_1</strain>
        <tissue evidence="1">Salivary glands</tissue>
    </source>
</reference>
<name>A0AAQ4ESL1_AMBAM</name>
<gene>
    <name evidence="1" type="ORF">V5799_020875</name>
</gene>
<dbReference type="Proteomes" id="UP001321473">
    <property type="component" value="Unassembled WGS sequence"/>
</dbReference>